<dbReference type="GO" id="GO:0016787">
    <property type="term" value="F:hydrolase activity"/>
    <property type="evidence" value="ECO:0007669"/>
    <property type="project" value="UniProtKB-KW"/>
</dbReference>
<keyword evidence="4" id="KW-1185">Reference proteome</keyword>
<feature type="domain" description="Serine hydrolase" evidence="2">
    <location>
        <begin position="1"/>
        <end position="202"/>
    </location>
</feature>
<accession>A0A2G5B5P4</accession>
<dbReference type="InterPro" id="IPR029058">
    <property type="entry name" value="AB_hydrolase_fold"/>
</dbReference>
<dbReference type="InterPro" id="IPR005645">
    <property type="entry name" value="FSH-like_dom"/>
</dbReference>
<evidence type="ECO:0000313" key="4">
    <source>
        <dbReference type="Proteomes" id="UP000242474"/>
    </source>
</evidence>
<name>A0A2G5B5P4_COERN</name>
<evidence type="ECO:0000259" key="2">
    <source>
        <dbReference type="Pfam" id="PF03959"/>
    </source>
</evidence>
<dbReference type="GO" id="GO:0005737">
    <property type="term" value="C:cytoplasm"/>
    <property type="evidence" value="ECO:0007669"/>
    <property type="project" value="TreeGrafter"/>
</dbReference>
<evidence type="ECO:0000313" key="3">
    <source>
        <dbReference type="EMBL" id="PIA14363.1"/>
    </source>
</evidence>
<dbReference type="SUPFAM" id="SSF53474">
    <property type="entry name" value="alpha/beta-Hydrolases"/>
    <property type="match status" value="1"/>
</dbReference>
<dbReference type="AlphaFoldDB" id="A0A2G5B5P4"/>
<protein>
    <recommendedName>
        <fullName evidence="2">Serine hydrolase domain-containing protein</fullName>
    </recommendedName>
</protein>
<reference evidence="3 4" key="1">
    <citation type="journal article" date="2015" name="Genome Biol. Evol.">
        <title>Phylogenomic analyses indicate that early fungi evolved digesting cell walls of algal ancestors of land plants.</title>
        <authorList>
            <person name="Chang Y."/>
            <person name="Wang S."/>
            <person name="Sekimoto S."/>
            <person name="Aerts A.L."/>
            <person name="Choi C."/>
            <person name="Clum A."/>
            <person name="LaButti K.M."/>
            <person name="Lindquist E.A."/>
            <person name="Yee Ngan C."/>
            <person name="Ohm R.A."/>
            <person name="Salamov A.A."/>
            <person name="Grigoriev I.V."/>
            <person name="Spatafora J.W."/>
            <person name="Berbee M.L."/>
        </authorList>
    </citation>
    <scope>NUCLEOTIDE SEQUENCE [LARGE SCALE GENOMIC DNA]</scope>
    <source>
        <strain evidence="3 4">NRRL 1564</strain>
    </source>
</reference>
<dbReference type="EMBL" id="KZ303518">
    <property type="protein sequence ID" value="PIA14363.1"/>
    <property type="molecule type" value="Genomic_DNA"/>
</dbReference>
<evidence type="ECO:0000256" key="1">
    <source>
        <dbReference type="ARBA" id="ARBA00022801"/>
    </source>
</evidence>
<dbReference type="PANTHER" id="PTHR48070:SF6">
    <property type="entry name" value="ESTERASE OVCA2"/>
    <property type="match status" value="1"/>
</dbReference>
<gene>
    <name evidence="3" type="ORF">COEREDRAFT_65743</name>
</gene>
<sequence length="202" mass="22726">MTGLLRVLCLHGYMQNAQGFRARTGAFRKLMKNKLELVYVTAPHKATAVQPEPVADGTQADYEIERFDKEAAAWWNETSDNVWNDIRISAQFLVKEITEKGPFHGILGFSQGSSMAAIMMALIQAVGALCPEFKFAMLFAGFYVNMREFEDLIRYSGLINARSIHVGGRKDMIVPMIRSRRLGTLSFKKPVVIVHTQGHYVP</sequence>
<dbReference type="Gene3D" id="3.40.50.1820">
    <property type="entry name" value="alpha/beta hydrolase"/>
    <property type="match status" value="1"/>
</dbReference>
<dbReference type="STRING" id="763665.A0A2G5B5P4"/>
<organism evidence="3 4">
    <name type="scientific">Coemansia reversa (strain ATCC 12441 / NRRL 1564)</name>
    <dbReference type="NCBI Taxonomy" id="763665"/>
    <lineage>
        <taxon>Eukaryota</taxon>
        <taxon>Fungi</taxon>
        <taxon>Fungi incertae sedis</taxon>
        <taxon>Zoopagomycota</taxon>
        <taxon>Kickxellomycotina</taxon>
        <taxon>Kickxellomycetes</taxon>
        <taxon>Kickxellales</taxon>
        <taxon>Kickxellaceae</taxon>
        <taxon>Coemansia</taxon>
    </lineage>
</organism>
<dbReference type="Pfam" id="PF03959">
    <property type="entry name" value="FSH1"/>
    <property type="match status" value="1"/>
</dbReference>
<dbReference type="InterPro" id="IPR050593">
    <property type="entry name" value="LovG"/>
</dbReference>
<proteinExistence type="predicted"/>
<dbReference type="GO" id="GO:0005634">
    <property type="term" value="C:nucleus"/>
    <property type="evidence" value="ECO:0007669"/>
    <property type="project" value="TreeGrafter"/>
</dbReference>
<feature type="non-terminal residue" evidence="3">
    <location>
        <position position="202"/>
    </location>
</feature>
<keyword evidence="1" id="KW-0378">Hydrolase</keyword>
<dbReference type="Proteomes" id="UP000242474">
    <property type="component" value="Unassembled WGS sequence"/>
</dbReference>
<dbReference type="PANTHER" id="PTHR48070">
    <property type="entry name" value="ESTERASE OVCA2"/>
    <property type="match status" value="1"/>
</dbReference>
<dbReference type="OrthoDB" id="414698at2759"/>